<dbReference type="InterPro" id="IPR036291">
    <property type="entry name" value="NAD(P)-bd_dom_sf"/>
</dbReference>
<dbReference type="SUPFAM" id="SSF51735">
    <property type="entry name" value="NAD(P)-binding Rossmann-fold domains"/>
    <property type="match status" value="1"/>
</dbReference>
<dbReference type="PANTHER" id="PTHR43157">
    <property type="entry name" value="PHOSPHATIDYLINOSITOL-GLYCAN BIOSYNTHESIS CLASS F PROTEIN-RELATED"/>
    <property type="match status" value="1"/>
</dbReference>
<dbReference type="Gene3D" id="3.40.50.720">
    <property type="entry name" value="NAD(P)-binding Rossmann-like Domain"/>
    <property type="match status" value="1"/>
</dbReference>
<organism evidence="2 3">
    <name type="scientific">Plutella xylostella</name>
    <name type="common">Diamondback moth</name>
    <name type="synonym">Plutella maculipennis</name>
    <dbReference type="NCBI Taxonomy" id="51655"/>
    <lineage>
        <taxon>Eukaryota</taxon>
        <taxon>Metazoa</taxon>
        <taxon>Ecdysozoa</taxon>
        <taxon>Arthropoda</taxon>
        <taxon>Hexapoda</taxon>
        <taxon>Insecta</taxon>
        <taxon>Pterygota</taxon>
        <taxon>Neoptera</taxon>
        <taxon>Endopterygota</taxon>
        <taxon>Lepidoptera</taxon>
        <taxon>Glossata</taxon>
        <taxon>Ditrysia</taxon>
        <taxon>Yponomeutoidea</taxon>
        <taxon>Plutellidae</taxon>
        <taxon>Plutella</taxon>
    </lineage>
</organism>
<name>A0A8S4G6U2_PLUXY</name>
<dbReference type="AlphaFoldDB" id="A0A8S4G6U2"/>
<dbReference type="Proteomes" id="UP000653454">
    <property type="component" value="Unassembled WGS sequence"/>
</dbReference>
<dbReference type="Pfam" id="PF00106">
    <property type="entry name" value="adh_short"/>
    <property type="match status" value="1"/>
</dbReference>
<keyword evidence="1" id="KW-0560">Oxidoreductase</keyword>
<evidence type="ECO:0000313" key="3">
    <source>
        <dbReference type="Proteomes" id="UP000653454"/>
    </source>
</evidence>
<dbReference type="GO" id="GO:0016491">
    <property type="term" value="F:oxidoreductase activity"/>
    <property type="evidence" value="ECO:0007669"/>
    <property type="project" value="UniProtKB-KW"/>
</dbReference>
<reference evidence="2" key="1">
    <citation type="submission" date="2020-11" db="EMBL/GenBank/DDBJ databases">
        <authorList>
            <person name="Whiteford S."/>
        </authorList>
    </citation>
    <scope>NUCLEOTIDE SEQUENCE</scope>
</reference>
<dbReference type="InterPro" id="IPR002347">
    <property type="entry name" value="SDR_fam"/>
</dbReference>
<evidence type="ECO:0000313" key="2">
    <source>
        <dbReference type="EMBL" id="CAG9136210.1"/>
    </source>
</evidence>
<evidence type="ECO:0000256" key="1">
    <source>
        <dbReference type="ARBA" id="ARBA00023002"/>
    </source>
</evidence>
<comment type="caution">
    <text evidence="2">The sequence shown here is derived from an EMBL/GenBank/DDBJ whole genome shotgun (WGS) entry which is preliminary data.</text>
</comment>
<accession>A0A8S4G6U2</accession>
<protein>
    <submittedName>
        <fullName evidence="2">(diamondback moth) hypothetical protein</fullName>
    </submittedName>
</protein>
<proteinExistence type="predicted"/>
<dbReference type="EMBL" id="CAJHNJ030000128">
    <property type="protein sequence ID" value="CAG9136210.1"/>
    <property type="molecule type" value="Genomic_DNA"/>
</dbReference>
<sequence>MTDTESYLLIRFEGDINSVTRSRRFARVSKLILLVRVYQKCTNGVCTSEARLDGKTALVTGGTAGMGLEIAKDLARRGARVIIACPFEQEGHTAEADKIRNPK</sequence>
<gene>
    <name evidence="2" type="ORF">PLXY2_LOCUS14472</name>
</gene>
<dbReference type="PANTHER" id="PTHR43157:SF31">
    <property type="entry name" value="PHOSPHATIDYLINOSITOL-GLYCAN BIOSYNTHESIS CLASS F PROTEIN"/>
    <property type="match status" value="1"/>
</dbReference>
<keyword evidence="3" id="KW-1185">Reference proteome</keyword>